<gene>
    <name evidence="1" type="ORF">FMOSSE_LOCUS6857</name>
</gene>
<dbReference type="AlphaFoldDB" id="A0A9N9BCM2"/>
<accession>A0A9N9BCM2</accession>
<dbReference type="EMBL" id="CAJVPP010001497">
    <property type="protein sequence ID" value="CAG8558939.1"/>
    <property type="molecule type" value="Genomic_DNA"/>
</dbReference>
<evidence type="ECO:0000313" key="2">
    <source>
        <dbReference type="Proteomes" id="UP000789375"/>
    </source>
</evidence>
<keyword evidence="2" id="KW-1185">Reference proteome</keyword>
<evidence type="ECO:0000313" key="1">
    <source>
        <dbReference type="EMBL" id="CAG8558939.1"/>
    </source>
</evidence>
<comment type="caution">
    <text evidence="1">The sequence shown here is derived from an EMBL/GenBank/DDBJ whole genome shotgun (WGS) entry which is preliminary data.</text>
</comment>
<reference evidence="1" key="1">
    <citation type="submission" date="2021-06" db="EMBL/GenBank/DDBJ databases">
        <authorList>
            <person name="Kallberg Y."/>
            <person name="Tangrot J."/>
            <person name="Rosling A."/>
        </authorList>
    </citation>
    <scope>NUCLEOTIDE SEQUENCE</scope>
    <source>
        <strain evidence="1">87-6 pot B 2015</strain>
    </source>
</reference>
<organism evidence="1 2">
    <name type="scientific">Funneliformis mosseae</name>
    <name type="common">Endomycorrhizal fungus</name>
    <name type="synonym">Glomus mosseae</name>
    <dbReference type="NCBI Taxonomy" id="27381"/>
    <lineage>
        <taxon>Eukaryota</taxon>
        <taxon>Fungi</taxon>
        <taxon>Fungi incertae sedis</taxon>
        <taxon>Mucoromycota</taxon>
        <taxon>Glomeromycotina</taxon>
        <taxon>Glomeromycetes</taxon>
        <taxon>Glomerales</taxon>
        <taxon>Glomeraceae</taxon>
        <taxon>Funneliformis</taxon>
    </lineage>
</organism>
<name>A0A9N9BCM2_FUNMO</name>
<proteinExistence type="predicted"/>
<protein>
    <submittedName>
        <fullName evidence="1">8138_t:CDS:1</fullName>
    </submittedName>
</protein>
<sequence length="149" mass="17598">MYISAEYFTGVQLGSIIKLMCIVQPEQNLIASIFSDWNNFNVLQKATLYAFTSLFHGNKAADDRNAMFYETIQPYDNVEWSKIINHLYDKLPDNIEFLQEFYFEKASKYYTIRIKRLLDRERLGNEFNDSVIFVAKVFMKYKLSIVPES</sequence>
<dbReference type="Proteomes" id="UP000789375">
    <property type="component" value="Unassembled WGS sequence"/>
</dbReference>